<dbReference type="CDD" id="cd02440">
    <property type="entry name" value="AdoMet_MTases"/>
    <property type="match status" value="1"/>
</dbReference>
<dbReference type="Pfam" id="PF01170">
    <property type="entry name" value="UPF0020"/>
    <property type="match status" value="1"/>
</dbReference>
<dbReference type="WBParaSite" id="TMUE_3000013123.1">
    <property type="protein sequence ID" value="TMUE_3000013123.1"/>
    <property type="gene ID" value="WBGene00285109"/>
</dbReference>
<dbReference type="InterPro" id="IPR000241">
    <property type="entry name" value="RlmKL-like_Mtase"/>
</dbReference>
<dbReference type="SUPFAM" id="SSF53335">
    <property type="entry name" value="S-adenosyl-L-methionine-dependent methyltransferases"/>
    <property type="match status" value="1"/>
</dbReference>
<evidence type="ECO:0000313" key="6">
    <source>
        <dbReference type="Proteomes" id="UP000046395"/>
    </source>
</evidence>
<evidence type="ECO:0000313" key="8">
    <source>
        <dbReference type="WBParaSite" id="TMUE_3000013123.2"/>
    </source>
</evidence>
<keyword evidence="2" id="KW-0808">Transferase</keyword>
<dbReference type="GO" id="GO:0005737">
    <property type="term" value="C:cytoplasm"/>
    <property type="evidence" value="ECO:0007669"/>
    <property type="project" value="UniProtKB-SubCell"/>
</dbReference>
<dbReference type="AlphaFoldDB" id="A0A5S6R132"/>
<dbReference type="GO" id="GO:0003723">
    <property type="term" value="F:RNA binding"/>
    <property type="evidence" value="ECO:0007669"/>
    <property type="project" value="UniProtKB-UniRule"/>
</dbReference>
<name>A0A5S6R132_TRIMR</name>
<dbReference type="GO" id="GO:0016423">
    <property type="term" value="F:tRNA (guanine) methyltransferase activity"/>
    <property type="evidence" value="ECO:0007669"/>
    <property type="project" value="TreeGrafter"/>
</dbReference>
<reference evidence="6" key="2">
    <citation type="submission" date="2014-03" db="EMBL/GenBank/DDBJ databases">
        <title>The whipworm genome and dual-species transcriptomics of an intimate host-pathogen interaction.</title>
        <authorList>
            <person name="Foth B.J."/>
            <person name="Tsai I.J."/>
            <person name="Reid A.J."/>
            <person name="Bancroft A.J."/>
            <person name="Nichol S."/>
            <person name="Tracey A."/>
            <person name="Holroyd N."/>
            <person name="Cotton J.A."/>
            <person name="Stanley E.J."/>
            <person name="Zarowiecki M."/>
            <person name="Liu J.Z."/>
            <person name="Huckvale T."/>
            <person name="Cooper P.J."/>
            <person name="Grencis R.K."/>
            <person name="Berriman M."/>
        </authorList>
    </citation>
    <scope>NUCLEOTIDE SEQUENCE [LARGE SCALE GENOMIC DNA]</scope>
    <source>
        <strain evidence="6">Edinburgh</strain>
    </source>
</reference>
<dbReference type="Gene3D" id="3.30.2130.30">
    <property type="match status" value="1"/>
</dbReference>
<dbReference type="Pfam" id="PF02926">
    <property type="entry name" value="THUMP"/>
    <property type="match status" value="1"/>
</dbReference>
<evidence type="ECO:0000256" key="3">
    <source>
        <dbReference type="ARBA" id="ARBA00022694"/>
    </source>
</evidence>
<reference evidence="7" key="3">
    <citation type="submission" date="2019-12" db="UniProtKB">
        <authorList>
            <consortium name="WormBaseParasite"/>
        </authorList>
    </citation>
    <scope>IDENTIFICATION</scope>
</reference>
<dbReference type="PRINTS" id="PR00507">
    <property type="entry name" value="N12N6MTFRASE"/>
</dbReference>
<dbReference type="GO" id="GO:0030488">
    <property type="term" value="P:tRNA methylation"/>
    <property type="evidence" value="ECO:0007669"/>
    <property type="project" value="TreeGrafter"/>
</dbReference>
<dbReference type="SUPFAM" id="SSF143437">
    <property type="entry name" value="THUMP domain-like"/>
    <property type="match status" value="1"/>
</dbReference>
<dbReference type="Proteomes" id="UP000046395">
    <property type="component" value="Unassembled WGS sequence"/>
</dbReference>
<dbReference type="PANTHER" id="PTHR14911:SF13">
    <property type="entry name" value="TRNA (GUANINE(6)-N2)-METHYLTRANSFERASE THUMP3"/>
    <property type="match status" value="1"/>
</dbReference>
<keyword evidence="3" id="KW-0819">tRNA processing</keyword>
<feature type="domain" description="THUMP" evidence="5">
    <location>
        <begin position="44"/>
        <end position="181"/>
    </location>
</feature>
<keyword evidence="2" id="KW-0489">Methyltransferase</keyword>
<organism evidence="6 7">
    <name type="scientific">Trichuris muris</name>
    <name type="common">Mouse whipworm</name>
    <dbReference type="NCBI Taxonomy" id="70415"/>
    <lineage>
        <taxon>Eukaryota</taxon>
        <taxon>Metazoa</taxon>
        <taxon>Ecdysozoa</taxon>
        <taxon>Nematoda</taxon>
        <taxon>Enoplea</taxon>
        <taxon>Dorylaimia</taxon>
        <taxon>Trichinellida</taxon>
        <taxon>Trichuridae</taxon>
        <taxon>Trichuris</taxon>
    </lineage>
</organism>
<dbReference type="WBParaSite" id="TMUE_3000013123.2">
    <property type="protein sequence ID" value="TMUE_3000013123.2"/>
    <property type="gene ID" value="WBGene00285109"/>
</dbReference>
<sequence>MDLETRTFEGTVASGLEQTAVEEVEEKFLCHDVRYDRGHVYFKLSHKEDLSKVLALRSFNHLSVVLLDKQELNIQTDKEASLANIKSLVEAADWEQALLVWQTVYGRESVHCQSGDGGAVIKFRVTCSRTGTQHAFNSTEAAGALGAAVVDKFGWKVDLVNFDMEVLLSIDWRRARIGLALTDRSLALRNLVSCGPTAMKATIAYGLLRLCKLQDNEIVCDPLCGCGSIVLEAASCWPNCQYLVGDISEQSVNMCCKNISSLQSSSGTVNIQLFHWDARHLPLRDSSVDCIITDLPYGKRSGTKWQNPSLYEEVVQEVTRVLRPGGRACLVTSDKRSLYKTLRKRFLILSKVYSINVGGIFPTAFLLKRSPLVNDMPD</sequence>
<keyword evidence="6" id="KW-1185">Reference proteome</keyword>
<evidence type="ECO:0000256" key="4">
    <source>
        <dbReference type="PROSITE-ProRule" id="PRU00529"/>
    </source>
</evidence>
<protein>
    <submittedName>
        <fullName evidence="7 8">THUMP domain-containing protein</fullName>
    </submittedName>
</protein>
<dbReference type="InterPro" id="IPR004114">
    <property type="entry name" value="THUMP_dom"/>
</dbReference>
<dbReference type="FunFam" id="3.40.50.150:FF:000073">
    <property type="entry name" value="THUMP domain containing 3"/>
    <property type="match status" value="1"/>
</dbReference>
<evidence type="ECO:0000259" key="5">
    <source>
        <dbReference type="PROSITE" id="PS51165"/>
    </source>
</evidence>
<dbReference type="PROSITE" id="PS51165">
    <property type="entry name" value="THUMP"/>
    <property type="match status" value="1"/>
</dbReference>
<dbReference type="InterPro" id="IPR029063">
    <property type="entry name" value="SAM-dependent_MTases_sf"/>
</dbReference>
<evidence type="ECO:0000313" key="7">
    <source>
        <dbReference type="WBParaSite" id="TMUE_3000013123.1"/>
    </source>
</evidence>
<dbReference type="SMART" id="SM00981">
    <property type="entry name" value="THUMP"/>
    <property type="match status" value="1"/>
</dbReference>
<keyword evidence="4" id="KW-0694">RNA-binding</keyword>
<dbReference type="STRING" id="70415.A0A5S6R132"/>
<accession>A0A5S6R132</accession>
<dbReference type="Gene3D" id="3.40.50.150">
    <property type="entry name" value="Vaccinia Virus protein VP39"/>
    <property type="match status" value="1"/>
</dbReference>
<evidence type="ECO:0000256" key="1">
    <source>
        <dbReference type="ARBA" id="ARBA00004496"/>
    </source>
</evidence>
<dbReference type="PANTHER" id="PTHR14911">
    <property type="entry name" value="THUMP DOMAIN-CONTAINING"/>
    <property type="match status" value="1"/>
</dbReference>
<dbReference type="GO" id="GO:0043527">
    <property type="term" value="C:tRNA methyltransferase complex"/>
    <property type="evidence" value="ECO:0007669"/>
    <property type="project" value="UniProtKB-ARBA"/>
</dbReference>
<proteinExistence type="predicted"/>
<evidence type="ECO:0000256" key="2">
    <source>
        <dbReference type="ARBA" id="ARBA00022603"/>
    </source>
</evidence>
<dbReference type="CDD" id="cd11715">
    <property type="entry name" value="THUMP_AdoMetMT"/>
    <property type="match status" value="1"/>
</dbReference>
<reference evidence="6" key="1">
    <citation type="submission" date="2013-11" db="EMBL/GenBank/DDBJ databases">
        <authorList>
            <person name="Aslett M."/>
        </authorList>
    </citation>
    <scope>NUCLEOTIDE SEQUENCE [LARGE SCALE GENOMIC DNA]</scope>
    <source>
        <strain evidence="6">Edinburgh</strain>
    </source>
</reference>
<comment type="subcellular location">
    <subcellularLocation>
        <location evidence="1">Cytoplasm</location>
    </subcellularLocation>
</comment>